<dbReference type="HAMAP" id="MF_00379">
    <property type="entry name" value="GTPase_MnmE"/>
    <property type="match status" value="1"/>
</dbReference>
<evidence type="ECO:0000256" key="3">
    <source>
        <dbReference type="ARBA" id="ARBA00022741"/>
    </source>
</evidence>
<evidence type="ECO:0000256" key="7">
    <source>
        <dbReference type="RuleBase" id="RU003313"/>
    </source>
</evidence>
<protein>
    <recommendedName>
        <fullName evidence="6">tRNA modification GTPase MnmE</fullName>
        <ecNumber evidence="6">3.6.-.-</ecNumber>
    </recommendedName>
</protein>
<dbReference type="NCBIfam" id="TIGR00450">
    <property type="entry name" value="mnmE_trmE_thdF"/>
    <property type="match status" value="1"/>
</dbReference>
<keyword evidence="3 6" id="KW-0547">Nucleotide-binding</keyword>
<gene>
    <name evidence="9" type="primary">mnmE_2</name>
    <name evidence="6" type="synonym">mnmE</name>
    <name evidence="6" type="synonym">trmE</name>
    <name evidence="9" type="ORF">L21SP4_01903</name>
</gene>
<comment type="caution">
    <text evidence="6">Lacks conserved residue(s) required for the propagation of feature annotation.</text>
</comment>
<dbReference type="RefSeq" id="WP_052882402.1">
    <property type="nucleotide sequence ID" value="NZ_CP010904.1"/>
</dbReference>
<evidence type="ECO:0000256" key="1">
    <source>
        <dbReference type="ARBA" id="ARBA00011043"/>
    </source>
</evidence>
<keyword evidence="10" id="KW-1185">Reference proteome</keyword>
<feature type="binding site" evidence="6">
    <location>
        <position position="27"/>
    </location>
    <ligand>
        <name>(6S)-5-formyl-5,6,7,8-tetrahydrofolate</name>
        <dbReference type="ChEBI" id="CHEBI:57457"/>
    </ligand>
</feature>
<dbReference type="InterPro" id="IPR005225">
    <property type="entry name" value="Small_GTP-bd"/>
</dbReference>
<evidence type="ECO:0000313" key="10">
    <source>
        <dbReference type="Proteomes" id="UP000035268"/>
    </source>
</evidence>
<evidence type="ECO:0000259" key="8">
    <source>
        <dbReference type="PROSITE" id="PS51709"/>
    </source>
</evidence>
<keyword evidence="4 6" id="KW-0630">Potassium</keyword>
<dbReference type="GO" id="GO:0046872">
    <property type="term" value="F:metal ion binding"/>
    <property type="evidence" value="ECO:0007669"/>
    <property type="project" value="UniProtKB-KW"/>
</dbReference>
<name>A0A0G3ELV0_9BACT</name>
<comment type="function">
    <text evidence="6">Exhibits a very high intrinsic GTPase hydrolysis rate. Involved in the addition of a carboxymethylaminomethyl (cmnm) group at the wobble position (U34) of certain tRNAs, forming tRNA-cmnm(5)s(2)U34.</text>
</comment>
<reference evidence="9 10" key="2">
    <citation type="journal article" date="2016" name="ISME J.">
        <title>Characterization of the first cultured representative of Verrucomicrobia subdivision 5 indicates the proposal of a novel phylum.</title>
        <authorList>
            <person name="Spring S."/>
            <person name="Bunk B."/>
            <person name="Sproer C."/>
            <person name="Schumann P."/>
            <person name="Rohde M."/>
            <person name="Tindall B.J."/>
            <person name="Klenk H.P."/>
        </authorList>
    </citation>
    <scope>NUCLEOTIDE SEQUENCE [LARGE SCALE GENOMIC DNA]</scope>
    <source>
        <strain evidence="9 10">L21-Fru-AB</strain>
    </source>
</reference>
<dbReference type="PROSITE" id="PS51709">
    <property type="entry name" value="G_TRME"/>
    <property type="match status" value="1"/>
</dbReference>
<feature type="binding site" evidence="6">
    <location>
        <begin position="256"/>
        <end position="262"/>
    </location>
    <ligand>
        <name>GTP</name>
        <dbReference type="ChEBI" id="CHEBI:37565"/>
    </ligand>
</feature>
<dbReference type="InterPro" id="IPR027417">
    <property type="entry name" value="P-loop_NTPase"/>
</dbReference>
<proteinExistence type="inferred from homology"/>
<dbReference type="InterPro" id="IPR004520">
    <property type="entry name" value="GTPase_MnmE"/>
</dbReference>
<feature type="binding site" evidence="6">
    <location>
        <position position="463"/>
    </location>
    <ligand>
        <name>(6S)-5-formyl-5,6,7,8-tetrahydrofolate</name>
        <dbReference type="ChEBI" id="CHEBI:57457"/>
    </ligand>
</feature>
<dbReference type="CDD" id="cd14858">
    <property type="entry name" value="TrmE_N"/>
    <property type="match status" value="1"/>
</dbReference>
<feature type="binding site" evidence="6">
    <location>
        <position position="256"/>
    </location>
    <ligand>
        <name>K(+)</name>
        <dbReference type="ChEBI" id="CHEBI:29103"/>
    </ligand>
</feature>
<dbReference type="InterPro" id="IPR018948">
    <property type="entry name" value="GTP-bd_TrmE_N"/>
</dbReference>
<dbReference type="PATRIC" id="fig|1609981.3.peg.1976"/>
<feature type="binding site" evidence="6">
    <location>
        <position position="241"/>
    </location>
    <ligand>
        <name>Mg(2+)</name>
        <dbReference type="ChEBI" id="CHEBI:18420"/>
    </ligand>
</feature>
<feature type="binding site" evidence="6">
    <location>
        <position position="258"/>
    </location>
    <ligand>
        <name>K(+)</name>
        <dbReference type="ChEBI" id="CHEBI:29103"/>
    </ligand>
</feature>
<keyword evidence="5 6" id="KW-0342">GTP-binding</keyword>
<keyword evidence="6" id="KW-0963">Cytoplasm</keyword>
<dbReference type="Proteomes" id="UP000035268">
    <property type="component" value="Chromosome"/>
</dbReference>
<feature type="binding site" evidence="6">
    <location>
        <position position="237"/>
    </location>
    <ligand>
        <name>K(+)</name>
        <dbReference type="ChEBI" id="CHEBI:29103"/>
    </ligand>
</feature>
<dbReference type="InterPro" id="IPR027368">
    <property type="entry name" value="MnmE_dom2"/>
</dbReference>
<dbReference type="GO" id="GO:0005829">
    <property type="term" value="C:cytosol"/>
    <property type="evidence" value="ECO:0007669"/>
    <property type="project" value="TreeGrafter"/>
</dbReference>
<keyword evidence="2 6" id="KW-0819">tRNA processing</keyword>
<dbReference type="SUPFAM" id="SSF52540">
    <property type="entry name" value="P-loop containing nucleoside triphosphate hydrolases"/>
    <property type="match status" value="1"/>
</dbReference>
<dbReference type="GO" id="GO:0003924">
    <property type="term" value="F:GTPase activity"/>
    <property type="evidence" value="ECO:0007669"/>
    <property type="project" value="UniProtKB-UniRule"/>
</dbReference>
<dbReference type="KEGG" id="vbl:L21SP4_01903"/>
<feature type="binding site" evidence="6">
    <location>
        <begin position="281"/>
        <end position="284"/>
    </location>
    <ligand>
        <name>GTP</name>
        <dbReference type="ChEBI" id="CHEBI:37565"/>
    </ligand>
</feature>
<feature type="binding site" evidence="6">
    <location>
        <position position="131"/>
    </location>
    <ligand>
        <name>(6S)-5-formyl-5,6,7,8-tetrahydrofolate</name>
        <dbReference type="ChEBI" id="CHEBI:57457"/>
    </ligand>
</feature>
<sequence length="463" mass="50135">MNTGLGNNTTIAAIATPPGEGGVGIVRISGPDALGTAGRVFRRAGRGEAPAAMEAGTFAYGRFVAGDGTELDRGLCLVMRAPHSFTGEDTAELHGHGGAINLRRILRAVLDAGARGAEPGEFSRRAFLNGKVDLVQAEAICDLVRAQSDRAAGAATEQLEGKLSRSFDGLYDHLMDAAADVEATLDFEENELPARVLEELDARLKHGLDEVDRLLSTWDEGRLLREGARVVILGRPNAGKSTLLNALLGYERAIVTEVSGTTRDTIEEGYVLDGFPVRLVDTAGLRETDCAIEREGIRRAEETHRASHFALYVVDVSGPLEAEDETRLGLLDPGCTVVVLNKSDVRSPDFHFPFSEFEVVETSCAQGRGVEDVRRALTEFLERNIDRHAPPHAVIGERHRALLDEARREIEAACARWSEGGETRADLAAEHLRAALETLGAITGRAFHENLLDRIFSRFCLGK</sequence>
<dbReference type="GO" id="GO:0005525">
    <property type="term" value="F:GTP binding"/>
    <property type="evidence" value="ECO:0007669"/>
    <property type="project" value="UniProtKB-UniRule"/>
</dbReference>
<dbReference type="CDD" id="cd04164">
    <property type="entry name" value="trmE"/>
    <property type="match status" value="1"/>
</dbReference>
<dbReference type="PANTHER" id="PTHR42714">
    <property type="entry name" value="TRNA MODIFICATION GTPASE GTPBP3"/>
    <property type="match status" value="1"/>
</dbReference>
<dbReference type="Pfam" id="PF12631">
    <property type="entry name" value="MnmE_helical"/>
    <property type="match status" value="1"/>
</dbReference>
<evidence type="ECO:0000313" key="9">
    <source>
        <dbReference type="EMBL" id="AKJ65139.1"/>
    </source>
</evidence>
<dbReference type="EC" id="3.6.-.-" evidence="6"/>
<comment type="cofactor">
    <cofactor evidence="6">
        <name>K(+)</name>
        <dbReference type="ChEBI" id="CHEBI:29103"/>
    </cofactor>
    <text evidence="6">Binds 1 potassium ion per subunit.</text>
</comment>
<dbReference type="NCBIfam" id="TIGR00231">
    <property type="entry name" value="small_GTP"/>
    <property type="match status" value="1"/>
</dbReference>
<organism evidence="9 10">
    <name type="scientific">Kiritimatiella glycovorans</name>
    <dbReference type="NCBI Taxonomy" id="1307763"/>
    <lineage>
        <taxon>Bacteria</taxon>
        <taxon>Pseudomonadati</taxon>
        <taxon>Kiritimatiellota</taxon>
        <taxon>Kiritimatiellia</taxon>
        <taxon>Kiritimatiellales</taxon>
        <taxon>Kiritimatiellaceae</taxon>
        <taxon>Kiritimatiella</taxon>
    </lineage>
</organism>
<comment type="subunit">
    <text evidence="6">Homodimer. Heterotetramer of two MnmE and two MnmG subunits.</text>
</comment>
<dbReference type="GO" id="GO:0030488">
    <property type="term" value="P:tRNA methylation"/>
    <property type="evidence" value="ECO:0007669"/>
    <property type="project" value="TreeGrafter"/>
</dbReference>
<dbReference type="PANTHER" id="PTHR42714:SF2">
    <property type="entry name" value="TRNA MODIFICATION GTPASE GTPBP3, MITOCHONDRIAL"/>
    <property type="match status" value="1"/>
</dbReference>
<dbReference type="OrthoDB" id="9805918at2"/>
<feature type="domain" description="TrmE-type G" evidence="8">
    <location>
        <begin position="227"/>
        <end position="382"/>
    </location>
</feature>
<dbReference type="EMBL" id="CP010904">
    <property type="protein sequence ID" value="AKJ65139.1"/>
    <property type="molecule type" value="Genomic_DNA"/>
</dbReference>
<dbReference type="GO" id="GO:0002098">
    <property type="term" value="P:tRNA wobble uridine modification"/>
    <property type="evidence" value="ECO:0007669"/>
    <property type="project" value="TreeGrafter"/>
</dbReference>
<comment type="subcellular location">
    <subcellularLocation>
        <location evidence="6">Cytoplasm</location>
    </subcellularLocation>
</comment>
<dbReference type="InterPro" id="IPR025867">
    <property type="entry name" value="MnmE_helical"/>
</dbReference>
<dbReference type="NCBIfam" id="NF003661">
    <property type="entry name" value="PRK05291.1-3"/>
    <property type="match status" value="1"/>
</dbReference>
<dbReference type="InterPro" id="IPR006073">
    <property type="entry name" value="GTP-bd"/>
</dbReference>
<evidence type="ECO:0000256" key="2">
    <source>
        <dbReference type="ARBA" id="ARBA00022694"/>
    </source>
</evidence>
<evidence type="ECO:0000256" key="5">
    <source>
        <dbReference type="ARBA" id="ARBA00023134"/>
    </source>
</evidence>
<feature type="binding site" evidence="6">
    <location>
        <position position="261"/>
    </location>
    <ligand>
        <name>K(+)</name>
        <dbReference type="ChEBI" id="CHEBI:29103"/>
    </ligand>
</feature>
<keyword evidence="6 9" id="KW-0378">Hydrolase</keyword>
<dbReference type="InterPro" id="IPR027266">
    <property type="entry name" value="TrmE/GcvT-like"/>
</dbReference>
<dbReference type="Pfam" id="PF10396">
    <property type="entry name" value="TrmE_N"/>
    <property type="match status" value="1"/>
</dbReference>
<dbReference type="Gene3D" id="3.30.1360.120">
    <property type="entry name" value="Probable tRNA modification gtpase trme, domain 1"/>
    <property type="match status" value="1"/>
</dbReference>
<feature type="binding site" evidence="6">
    <location>
        <begin position="237"/>
        <end position="242"/>
    </location>
    <ligand>
        <name>GTP</name>
        <dbReference type="ChEBI" id="CHEBI:37565"/>
    </ligand>
</feature>
<dbReference type="Gene3D" id="3.40.50.300">
    <property type="entry name" value="P-loop containing nucleotide triphosphate hydrolases"/>
    <property type="match status" value="1"/>
</dbReference>
<dbReference type="InterPro" id="IPR031168">
    <property type="entry name" value="G_TrmE"/>
</dbReference>
<evidence type="ECO:0000256" key="4">
    <source>
        <dbReference type="ARBA" id="ARBA00022958"/>
    </source>
</evidence>
<keyword evidence="6" id="KW-0479">Metal-binding</keyword>
<feature type="binding site" evidence="6">
    <location>
        <position position="262"/>
    </location>
    <ligand>
        <name>Mg(2+)</name>
        <dbReference type="ChEBI" id="CHEBI:18420"/>
    </ligand>
</feature>
<reference evidence="10" key="1">
    <citation type="submission" date="2015-02" db="EMBL/GenBank/DDBJ databases">
        <title>Description and complete genome sequence of the first cultured representative of the subdivision 5 of the Verrucomicrobia phylum.</title>
        <authorList>
            <person name="Spring S."/>
            <person name="Bunk B."/>
            <person name="Sproer C."/>
            <person name="Klenk H.-P."/>
        </authorList>
    </citation>
    <scope>NUCLEOTIDE SEQUENCE [LARGE SCALE GENOMIC DNA]</scope>
    <source>
        <strain evidence="10">L21-Fru-AB</strain>
    </source>
</reference>
<dbReference type="Gene3D" id="1.20.120.430">
    <property type="entry name" value="tRNA modification GTPase MnmE domain 2"/>
    <property type="match status" value="1"/>
</dbReference>
<accession>A0A0G3ELV0</accession>
<dbReference type="Pfam" id="PF01926">
    <property type="entry name" value="MMR_HSR1"/>
    <property type="match status" value="1"/>
</dbReference>
<comment type="similarity">
    <text evidence="1 6 7">Belongs to the TRAFAC class TrmE-Era-EngA-EngB-Septin-like GTPase superfamily. TrmE GTPase family.</text>
</comment>
<dbReference type="AlphaFoldDB" id="A0A0G3ELV0"/>
<keyword evidence="6" id="KW-0460">Magnesium</keyword>
<evidence type="ECO:0000256" key="6">
    <source>
        <dbReference type="HAMAP-Rule" id="MF_00379"/>
    </source>
</evidence>
<dbReference type="STRING" id="1307763.L21SP4_01903"/>
<feature type="binding site" evidence="6">
    <location>
        <position position="92"/>
    </location>
    <ligand>
        <name>(6S)-5-formyl-5,6,7,8-tetrahydrofolate</name>
        <dbReference type="ChEBI" id="CHEBI:57457"/>
    </ligand>
</feature>